<feature type="chain" id="PRO_5024312543" description="Fibronectin type-III domain-containing protein" evidence="2">
    <location>
        <begin position="19"/>
        <end position="879"/>
    </location>
</feature>
<accession>A0A5N1K213</accession>
<evidence type="ECO:0000256" key="1">
    <source>
        <dbReference type="SAM" id="Phobius"/>
    </source>
</evidence>
<dbReference type="InterPro" id="IPR032876">
    <property type="entry name" value="J_dom"/>
</dbReference>
<evidence type="ECO:0000256" key="2">
    <source>
        <dbReference type="SAM" id="SignalP"/>
    </source>
</evidence>
<sequence>MKYLLAIFFALLASPAAAEPVSLIVGAIGAAGSWLFGGTMLANLVLGGLAVAAQYAYTKLYSEAPKSSASATETKYGENLTREVGLGVFGTNGHHVYRNAFDKGNHIVQDVFKLSDFRCTELQRVQMDGEWKSLSPDQQGDEGRIYGQRVLGVKDGGQVFVRFYHGAFDQTSDSALVAYANPVGRWTTAHRGAGLCYAIVTTITDVDNITSVPSLRFEVRGAPLYDPRKDSTVGGFGSHRWNDQSTWEFSDNPALMMFNLERGIYIGTEKIVGRGTAASLLPLSEWFTAMNICDEIMPDGGKRYRAAVIASSGDGVTHDSNMTPLREACAGSWVESVRGQYPIVGANQAVVATITDQDIAWEKPFQLSLHRTQTELVNTVAATYVSPDLFYETTPLATRIDAIALAQDRERLASKVDYTAVTDPRVGDRLADIAIRASRYQANGSFVVRPKFLGLQVGQWVEWQSVRYKRTFRFQVHTKSLGAMGSDGVRDVSISWKEVGDGIFDPTAYETNPPVPIPNGQPIYQSQLANFNAIPNKVIGDDGQEYPGIRLFWDEITDTTVEGVEIQYWPENDPSQLFTVYVPRDVTVRQLTDGLTSKTEWNVRYRLKSASGTSNRPWSAPVLVLTQETSSDDSPVDYGRLDEDLNGLVNWISDDRRELVRQAQENATSSADGLLSAYSNIQRLSRRLTSTYGTAKAEWKEDIFVATGPNSAIGQQLTQINVSLGTKADASTVVLLQSRVDGVEGDMTAISNALTQVNASVDGTVADAAWRMTATAGSGGGSVKISAFARLGTGDSWKEAGWFVNVTSTSSQFVVVSEQFAIARPNGQGGYTYPFVTQNDEVYIQNVRFGTGKFDRFLSNNNKLDLRGDGNNAYLRILV</sequence>
<feature type="domain" description="Fibronectin type-III" evidence="3">
    <location>
        <begin position="534"/>
        <end position="629"/>
    </location>
</feature>
<feature type="signal peptide" evidence="2">
    <location>
        <begin position="1"/>
        <end position="18"/>
    </location>
</feature>
<dbReference type="EMBL" id="VYXQ01000004">
    <property type="protein sequence ID" value="KAA9369569.1"/>
    <property type="molecule type" value="Genomic_DNA"/>
</dbReference>
<protein>
    <recommendedName>
        <fullName evidence="3">Fibronectin type-III domain-containing protein</fullName>
    </recommendedName>
</protein>
<name>A0A5N1K213_9HYPH</name>
<dbReference type="Pfam" id="PF13550">
    <property type="entry name" value="Phage-tail_3"/>
    <property type="match status" value="1"/>
</dbReference>
<proteinExistence type="predicted"/>
<dbReference type="AlphaFoldDB" id="A0A5N1K213"/>
<evidence type="ECO:0000313" key="5">
    <source>
        <dbReference type="Proteomes" id="UP000327108"/>
    </source>
</evidence>
<feature type="transmembrane region" description="Helical" evidence="1">
    <location>
        <begin position="34"/>
        <end position="57"/>
    </location>
</feature>
<keyword evidence="1" id="KW-0812">Transmembrane</keyword>
<dbReference type="Proteomes" id="UP000327108">
    <property type="component" value="Unassembled WGS sequence"/>
</dbReference>
<organism evidence="4 5">
    <name type="scientific">Ochrobactrum quorumnocens</name>
    <dbReference type="NCBI Taxonomy" id="271865"/>
    <lineage>
        <taxon>Bacteria</taxon>
        <taxon>Pseudomonadati</taxon>
        <taxon>Pseudomonadota</taxon>
        <taxon>Alphaproteobacteria</taxon>
        <taxon>Hyphomicrobiales</taxon>
        <taxon>Brucellaceae</taxon>
        <taxon>Brucella/Ochrobactrum group</taxon>
        <taxon>Ochrobactrum</taxon>
    </lineage>
</organism>
<evidence type="ECO:0000259" key="3">
    <source>
        <dbReference type="PROSITE" id="PS50853"/>
    </source>
</evidence>
<reference evidence="4 5" key="1">
    <citation type="submission" date="2019-09" db="EMBL/GenBank/DDBJ databases">
        <title>Biological control of the noxious weed angled onion (Allium triquetrum) thwarted by endophytic bacteria in Victoria, Australia.</title>
        <authorList>
            <person name="Tehranchian P."/>
            <person name="Adair R.J."/>
            <person name="Van T.H."/>
            <person name="Morrison P.D."/>
            <person name="Williams H."/>
            <person name="Lawrie A.C."/>
        </authorList>
    </citation>
    <scope>NUCLEOTIDE SEQUENCE [LARGE SCALE GENOMIC DNA]</scope>
    <source>
        <strain evidence="4 5">RPTAtOch1</strain>
    </source>
</reference>
<dbReference type="InterPro" id="IPR003961">
    <property type="entry name" value="FN3_dom"/>
</dbReference>
<keyword evidence="1" id="KW-0472">Membrane</keyword>
<dbReference type="PROSITE" id="PS50853">
    <property type="entry name" value="FN3"/>
    <property type="match status" value="1"/>
</dbReference>
<dbReference type="RefSeq" id="WP_151091942.1">
    <property type="nucleotide sequence ID" value="NZ_VYXQ01000004.1"/>
</dbReference>
<keyword evidence="2" id="KW-0732">Signal</keyword>
<gene>
    <name evidence="4" type="ORF">F3W84_05375</name>
</gene>
<comment type="caution">
    <text evidence="4">The sequence shown here is derived from an EMBL/GenBank/DDBJ whole genome shotgun (WGS) entry which is preliminary data.</text>
</comment>
<evidence type="ECO:0000313" key="4">
    <source>
        <dbReference type="EMBL" id="KAA9369569.1"/>
    </source>
</evidence>
<keyword evidence="1" id="KW-1133">Transmembrane helix</keyword>
<keyword evidence="5" id="KW-1185">Reference proteome</keyword>